<evidence type="ECO:0000313" key="1">
    <source>
        <dbReference type="EMBL" id="MCI66049.1"/>
    </source>
</evidence>
<organism evidence="1 2">
    <name type="scientific">Trifolium medium</name>
    <dbReference type="NCBI Taxonomy" id="97028"/>
    <lineage>
        <taxon>Eukaryota</taxon>
        <taxon>Viridiplantae</taxon>
        <taxon>Streptophyta</taxon>
        <taxon>Embryophyta</taxon>
        <taxon>Tracheophyta</taxon>
        <taxon>Spermatophyta</taxon>
        <taxon>Magnoliopsida</taxon>
        <taxon>eudicotyledons</taxon>
        <taxon>Gunneridae</taxon>
        <taxon>Pentapetalae</taxon>
        <taxon>rosids</taxon>
        <taxon>fabids</taxon>
        <taxon>Fabales</taxon>
        <taxon>Fabaceae</taxon>
        <taxon>Papilionoideae</taxon>
        <taxon>50 kb inversion clade</taxon>
        <taxon>NPAAA clade</taxon>
        <taxon>Hologalegina</taxon>
        <taxon>IRL clade</taxon>
        <taxon>Trifolieae</taxon>
        <taxon>Trifolium</taxon>
    </lineage>
</organism>
<comment type="caution">
    <text evidence="1">The sequence shown here is derived from an EMBL/GenBank/DDBJ whole genome shotgun (WGS) entry which is preliminary data.</text>
</comment>
<accession>A0A392TYF7</accession>
<dbReference type="Proteomes" id="UP000265520">
    <property type="component" value="Unassembled WGS sequence"/>
</dbReference>
<keyword evidence="2" id="KW-1185">Reference proteome</keyword>
<protein>
    <submittedName>
        <fullName evidence="1">Uncharacterized protein</fullName>
    </submittedName>
</protein>
<dbReference type="AlphaFoldDB" id="A0A392TYF7"/>
<feature type="non-terminal residue" evidence="1">
    <location>
        <position position="1"/>
    </location>
</feature>
<dbReference type="EMBL" id="LXQA010687539">
    <property type="protein sequence ID" value="MCI66049.1"/>
    <property type="molecule type" value="Genomic_DNA"/>
</dbReference>
<sequence>EQIMFNVFEAMKRHDEEPQCHWVEVIKEVVEDVFAEETPSPPMERIMVNFIDELEEKGDHEIEYCLQHLESSRVDESPKVEELI</sequence>
<reference evidence="1 2" key="1">
    <citation type="journal article" date="2018" name="Front. Plant Sci.">
        <title>Red Clover (Trifolium pratense) and Zigzag Clover (T. medium) - A Picture of Genomic Similarities and Differences.</title>
        <authorList>
            <person name="Dluhosova J."/>
            <person name="Istvanek J."/>
            <person name="Nedelnik J."/>
            <person name="Repkova J."/>
        </authorList>
    </citation>
    <scope>NUCLEOTIDE SEQUENCE [LARGE SCALE GENOMIC DNA]</scope>
    <source>
        <strain evidence="2">cv. 10/8</strain>
        <tissue evidence="1">Leaf</tissue>
    </source>
</reference>
<name>A0A392TYF7_9FABA</name>
<feature type="non-terminal residue" evidence="1">
    <location>
        <position position="84"/>
    </location>
</feature>
<proteinExistence type="predicted"/>
<evidence type="ECO:0000313" key="2">
    <source>
        <dbReference type="Proteomes" id="UP000265520"/>
    </source>
</evidence>